<protein>
    <recommendedName>
        <fullName evidence="5">DUF4168 domain-containing protein</fullName>
    </recommendedName>
</protein>
<evidence type="ECO:0000256" key="2">
    <source>
        <dbReference type="SAM" id="SignalP"/>
    </source>
</evidence>
<evidence type="ECO:0000313" key="4">
    <source>
        <dbReference type="Proteomes" id="UP001259492"/>
    </source>
</evidence>
<dbReference type="Proteomes" id="UP001259492">
    <property type="component" value="Unassembled WGS sequence"/>
</dbReference>
<evidence type="ECO:0008006" key="5">
    <source>
        <dbReference type="Google" id="ProtNLM"/>
    </source>
</evidence>
<feature type="signal peptide" evidence="2">
    <location>
        <begin position="1"/>
        <end position="18"/>
    </location>
</feature>
<keyword evidence="4" id="KW-1185">Reference proteome</keyword>
<feature type="region of interest" description="Disordered" evidence="1">
    <location>
        <begin position="199"/>
        <end position="231"/>
    </location>
</feature>
<feature type="region of interest" description="Disordered" evidence="1">
    <location>
        <begin position="118"/>
        <end position="145"/>
    </location>
</feature>
<feature type="chain" id="PRO_5045843260" description="DUF4168 domain-containing protein" evidence="2">
    <location>
        <begin position="19"/>
        <end position="231"/>
    </location>
</feature>
<accession>A0ABU2YKX8</accession>
<gene>
    <name evidence="3" type="ORF">RM697_09170</name>
</gene>
<comment type="caution">
    <text evidence="3">The sequence shown here is derived from an EMBL/GenBank/DDBJ whole genome shotgun (WGS) entry which is preliminary data.</text>
</comment>
<evidence type="ECO:0000313" key="3">
    <source>
        <dbReference type="EMBL" id="MDT0558818.1"/>
    </source>
</evidence>
<dbReference type="RefSeq" id="WP_311427583.1">
    <property type="nucleotide sequence ID" value="NZ_JAVRIA010000004.1"/>
</dbReference>
<organism evidence="3 4">
    <name type="scientific">Microcosmobacter mediterraneus</name>
    <dbReference type="NCBI Taxonomy" id="3075607"/>
    <lineage>
        <taxon>Bacteria</taxon>
        <taxon>Pseudomonadati</taxon>
        <taxon>Bacteroidota</taxon>
        <taxon>Flavobacteriia</taxon>
        <taxon>Flavobacteriales</taxon>
        <taxon>Flavobacteriaceae</taxon>
        <taxon>Microcosmobacter</taxon>
    </lineage>
</organism>
<keyword evidence="2" id="KW-0732">Signal</keyword>
<evidence type="ECO:0000256" key="1">
    <source>
        <dbReference type="SAM" id="MobiDB-lite"/>
    </source>
</evidence>
<proteinExistence type="predicted"/>
<feature type="compositionally biased region" description="Low complexity" evidence="1">
    <location>
        <begin position="121"/>
        <end position="132"/>
    </location>
</feature>
<reference evidence="3 4" key="1">
    <citation type="submission" date="2023-09" db="EMBL/GenBank/DDBJ databases">
        <authorList>
            <person name="Rey-Velasco X."/>
        </authorList>
    </citation>
    <scope>NUCLEOTIDE SEQUENCE [LARGE SCALE GENOMIC DNA]</scope>
    <source>
        <strain evidence="3 4">W332</strain>
    </source>
</reference>
<dbReference type="EMBL" id="JAVRIA010000004">
    <property type="protein sequence ID" value="MDT0558818.1"/>
    <property type="molecule type" value="Genomic_DNA"/>
</dbReference>
<name>A0ABU2YKX8_9FLAO</name>
<sequence length="231" mass="26674">MKYLILITGLLIFNFSYAQPGGQGGRNGGGPPGGQMNRSQQQNEIPEFDAFKLAGVFSYDVKEAVQKIKIKKDKDLELKVIRTIVTYNKRMDELSLLNSQNFDSINIFMNTLIMDSRQRSNRGGRQMNNRQNRNNEDFREHKAKKGDPIRNYVELSKDKIDIVRMEVLKEEEELNNQLKAILNDKQFNKWTKYQNKIRKELVPPKQEANSQNRRGEMHGGQGRPPGGGNRF</sequence>
<feature type="compositionally biased region" description="Gly residues" evidence="1">
    <location>
        <begin position="218"/>
        <end position="231"/>
    </location>
</feature>
<feature type="compositionally biased region" description="Basic and acidic residues" evidence="1">
    <location>
        <begin position="133"/>
        <end position="145"/>
    </location>
</feature>